<dbReference type="Pfam" id="PF01568">
    <property type="entry name" value="Molydop_binding"/>
    <property type="match status" value="1"/>
</dbReference>
<evidence type="ECO:0000256" key="8">
    <source>
        <dbReference type="ARBA" id="ARBA00022737"/>
    </source>
</evidence>
<proteinExistence type="inferred from homology"/>
<dbReference type="EMBL" id="CP033238">
    <property type="protein sequence ID" value="AZF75397.1"/>
    <property type="molecule type" value="Genomic_DNA"/>
</dbReference>
<evidence type="ECO:0000313" key="20">
    <source>
        <dbReference type="EMBL" id="AZF70153.1"/>
    </source>
</evidence>
<evidence type="ECO:0000313" key="21">
    <source>
        <dbReference type="EMBL" id="AZF72773.1"/>
    </source>
</evidence>
<evidence type="ECO:0000313" key="25">
    <source>
        <dbReference type="EMBL" id="QPG50028.1"/>
    </source>
</evidence>
<dbReference type="GO" id="GO:0008863">
    <property type="term" value="F:formate dehydrogenase (NAD+) activity"/>
    <property type="evidence" value="ECO:0007669"/>
    <property type="project" value="InterPro"/>
</dbReference>
<evidence type="ECO:0000256" key="7">
    <source>
        <dbReference type="ARBA" id="ARBA00022723"/>
    </source>
</evidence>
<dbReference type="PANTHER" id="PTHR43105">
    <property type="entry name" value="RESPIRATORY NITRATE REDUCTASE"/>
    <property type="match status" value="1"/>
</dbReference>
<dbReference type="SUPFAM" id="SSF54862">
    <property type="entry name" value="4Fe-4S ferredoxins"/>
    <property type="match status" value="1"/>
</dbReference>
<comment type="similarity">
    <text evidence="3">In the C-terminal section; belongs to the prokaryotic molybdopterin-containing oxidoreductase family.</text>
</comment>
<evidence type="ECO:0000313" key="28">
    <source>
        <dbReference type="Proteomes" id="UP000033085"/>
    </source>
</evidence>
<dbReference type="Proteomes" id="UP000033057">
    <property type="component" value="Chromosome"/>
</dbReference>
<evidence type="ECO:0000313" key="35">
    <source>
        <dbReference type="Proteomes" id="UP000282269"/>
    </source>
</evidence>
<dbReference type="InterPro" id="IPR009010">
    <property type="entry name" value="Asp_de-COase-like_dom_sf"/>
</dbReference>
<dbReference type="Proteomes" id="UP000267993">
    <property type="component" value="Chromosome"/>
</dbReference>
<dbReference type="NCBIfam" id="TIGR01591">
    <property type="entry name" value="Fdh-alpha"/>
    <property type="match status" value="1"/>
</dbReference>
<dbReference type="SMART" id="SM00926">
    <property type="entry name" value="Molybdop_Fe4S4"/>
    <property type="match status" value="1"/>
</dbReference>
<dbReference type="InterPro" id="IPR006655">
    <property type="entry name" value="Mopterin_OxRdtase_prok_CS"/>
</dbReference>
<evidence type="ECO:0000313" key="36">
    <source>
        <dbReference type="Proteomes" id="UP000594632"/>
    </source>
</evidence>
<feature type="domain" description="4Fe-4S Mo/W bis-MGD-type" evidence="15">
    <location>
        <begin position="257"/>
        <end position="313"/>
    </location>
</feature>
<feature type="domain" description="4Fe-4S ferredoxin-type" evidence="14">
    <location>
        <begin position="137"/>
        <end position="168"/>
    </location>
</feature>
<evidence type="ECO:0000256" key="6">
    <source>
        <dbReference type="ARBA" id="ARBA00022714"/>
    </source>
</evidence>
<dbReference type="Proteomes" id="UP000275843">
    <property type="component" value="Chromosome"/>
</dbReference>
<dbReference type="Proteomes" id="UP000033085">
    <property type="component" value="Chromosome"/>
</dbReference>
<evidence type="ECO:0000256" key="1">
    <source>
        <dbReference type="ARBA" id="ARBA00001942"/>
    </source>
</evidence>
<evidence type="ECO:0000313" key="34">
    <source>
        <dbReference type="Proteomes" id="UP000278715"/>
    </source>
</evidence>
<dbReference type="PROSITE" id="PS51085">
    <property type="entry name" value="2FE2S_FER_2"/>
    <property type="match status" value="1"/>
</dbReference>
<dbReference type="EMBL" id="CP033240">
    <property type="protein sequence ID" value="AZF80610.1"/>
    <property type="molecule type" value="Genomic_DNA"/>
</dbReference>
<accession>A0A157T581</accession>
<keyword evidence="7" id="KW-0479">Metal-binding</keyword>
<dbReference type="GO" id="GO:0051537">
    <property type="term" value="F:2 iron, 2 sulfur cluster binding"/>
    <property type="evidence" value="ECO:0007669"/>
    <property type="project" value="UniProtKB-KW"/>
</dbReference>
<comment type="cofactor">
    <cofactor evidence="2">
        <name>[4Fe-4S] cluster</name>
        <dbReference type="ChEBI" id="CHEBI:49883"/>
    </cofactor>
</comment>
<dbReference type="PROSITE" id="PS51379">
    <property type="entry name" value="4FE4S_FER_2"/>
    <property type="match status" value="2"/>
</dbReference>
<dbReference type="EMBL" id="CP033237">
    <property type="protein sequence ID" value="AZF72773.1"/>
    <property type="molecule type" value="Genomic_DNA"/>
</dbReference>
<dbReference type="CDD" id="cd00207">
    <property type="entry name" value="fer2"/>
    <property type="match status" value="1"/>
</dbReference>
<dbReference type="PANTHER" id="PTHR43105:SF14">
    <property type="entry name" value="FORMATE DEHYDROGENASE H"/>
    <property type="match status" value="1"/>
</dbReference>
<organism evidence="18 27">
    <name type="scientific">Saccharolobus solfataricus</name>
    <name type="common">Sulfolobus solfataricus</name>
    <dbReference type="NCBI Taxonomy" id="2287"/>
    <lineage>
        <taxon>Archaea</taxon>
        <taxon>Thermoproteota</taxon>
        <taxon>Thermoprotei</taxon>
        <taxon>Sulfolobales</taxon>
        <taxon>Sulfolobaceae</taxon>
        <taxon>Saccharolobus</taxon>
    </lineage>
</organism>
<dbReference type="PATRIC" id="fig|2287.9.peg.3062"/>
<dbReference type="InterPro" id="IPR001041">
    <property type="entry name" value="2Fe-2S_ferredoxin-type"/>
</dbReference>
<dbReference type="FunFam" id="2.20.25.90:FF:000001">
    <property type="entry name" value="Formate dehydrogenase subunit alpha"/>
    <property type="match status" value="1"/>
</dbReference>
<evidence type="ECO:0000313" key="23">
    <source>
        <dbReference type="EMBL" id="AZF78006.1"/>
    </source>
</evidence>
<dbReference type="EMBL" id="LT549890">
    <property type="protein sequence ID" value="SAI86475.1"/>
    <property type="molecule type" value="Genomic_DNA"/>
</dbReference>
<dbReference type="SUPFAM" id="SSF54292">
    <property type="entry name" value="2Fe-2S ferredoxin-like"/>
    <property type="match status" value="1"/>
</dbReference>
<reference evidence="27 28" key="1">
    <citation type="journal article" date="2015" name="Genome Announc.">
        <title>Complete Genome Sequence of Sulfolobus solfataricus Strain 98/2 and Evolved Derivatives.</title>
        <authorList>
            <person name="McCarthy S."/>
            <person name="Gradnigo J."/>
            <person name="Johnson T."/>
            <person name="Payne S."/>
            <person name="Lipzen A."/>
            <person name="Martin J."/>
            <person name="Schackwitz W."/>
            <person name="Moriyama E."/>
            <person name="Blum P."/>
        </authorList>
    </citation>
    <scope>NUCLEOTIDE SEQUENCE [LARGE SCALE GENOMIC DNA]</scope>
    <source>
        <strain evidence="27">98/2 SULC</strain>
        <strain evidence="17">SARC-B</strain>
        <strain evidence="18">SARC-C</strain>
        <strain evidence="28">SULB</strain>
    </source>
</reference>
<dbReference type="SMART" id="SM00929">
    <property type="entry name" value="NADH-G_4Fe-4S_3"/>
    <property type="match status" value="1"/>
</dbReference>
<dbReference type="PROSITE" id="PS00198">
    <property type="entry name" value="4FE4S_FER_1"/>
    <property type="match status" value="1"/>
</dbReference>
<keyword evidence="9" id="KW-0560">Oxidoreductase</keyword>
<evidence type="ECO:0000259" key="15">
    <source>
        <dbReference type="PROSITE" id="PS51669"/>
    </source>
</evidence>
<dbReference type="PROSITE" id="PS51839">
    <property type="entry name" value="4FE4S_HC3"/>
    <property type="match status" value="1"/>
</dbReference>
<evidence type="ECO:0000313" key="19">
    <source>
        <dbReference type="EMBL" id="AZF67533.1"/>
    </source>
</evidence>
<dbReference type="InterPro" id="IPR050123">
    <property type="entry name" value="Prok_molybdopt-oxidoreductase"/>
</dbReference>
<keyword evidence="5" id="KW-0500">Molybdenum</keyword>
<evidence type="ECO:0000313" key="32">
    <source>
        <dbReference type="Proteomes" id="UP000273443"/>
    </source>
</evidence>
<evidence type="ECO:0000313" key="31">
    <source>
        <dbReference type="Proteomes" id="UP000273194"/>
    </source>
</evidence>
<keyword evidence="10" id="KW-0408">Iron</keyword>
<dbReference type="Proteomes" id="UP000273443">
    <property type="component" value="Chromosome"/>
</dbReference>
<dbReference type="GO" id="GO:0043546">
    <property type="term" value="F:molybdopterin cofactor binding"/>
    <property type="evidence" value="ECO:0007669"/>
    <property type="project" value="InterPro"/>
</dbReference>
<dbReference type="GO" id="GO:0003954">
    <property type="term" value="F:NADH dehydrogenase activity"/>
    <property type="evidence" value="ECO:0007669"/>
    <property type="project" value="TreeGrafter"/>
</dbReference>
<accession>A0A0E3JWK0</accession>
<evidence type="ECO:0000256" key="2">
    <source>
        <dbReference type="ARBA" id="ARBA00001966"/>
    </source>
</evidence>
<dbReference type="PATRIC" id="fig|2287.6.peg.657"/>
<sequence length="979" mass="108800">MSLVSIKLVIDNKEVLANEGETILSTLKRNGIYIPHICYNEGLVPIESCDSCLVEVNGKLVRACSTRVEDGMSISVNSKRAMEARKTAISRILRYHKLYCSICENNNGDCVLHEAVIKLNINSQKYVEKPYQTDESGPFYIYDPSQCILCGRCVEACQDFAVNEVIWINWDLNPPRVVWDNGNPIGNSSCVNCGTCVTVCPVNALMEKSMLGEAGYLTWINKDLKKKAIEAIGKAEDNFSLLMTFSEIEAKARESQIKKTKTVCIYCGVGCSFEIWTKGRKILKIEPKPESPANGILTCVKGKFGWDFVNSSERITKPLIREGDKFREASWDEAISYIAKRLKEIKERYGPDSIGFIASDKMSNEEAYLLQKLARAIIGTNNVDNSARYCQSPATVGLWRTVGIGADSGTIRDIENANLIVIVGHNTTESHPVIGSKVKRAKKINGSKIVVIDVRKHEIAEKADLFIKPKPGTDAAVLAGVAKYLIDQGWIDKEFIDKRVNGFEEFKESIKGFTLDYVEDITGVPRDQIIKLAEMIHNANSVAVLWGMGVTQHLGGADTSTIISDLLLITGNYGKPGSGAFPMRGHNNVQGVSDFGCLPNYLPGYQKLEDENVIAKFEEAWGVKLNRNPGLQIPQMIEGVLEGKIHALYIVGEDTVMVDCGTPLTRQALEKVDFLVVQDMFITETAKLADVILPAAASLEKDGTFVNTERRIQRFYKAMEPIGDSKPDWEIIQMVANALGANWSYNHPAEIMNEIAKLGPIFAGVNYSRLEGFNSLLWPVNEDGSDTPLLYTNAFATKDGKAILYPLSWKPPELKDEVHKVTVNTGRVLEHFHVGNMTRRVEGLRRKVPETFVEVSKELASKYSIKNGDLVLVKSKFGGEIKARAIVSDRVEGEEIFIPLYASDPSKGVNNLTGLVIDKASGTPGYKDTPVVIEKIEEGKGESPLPLDNWRFHVNERRRQIGIEVEKKWKREEFKPLTG</sequence>
<dbReference type="AlphaFoldDB" id="A0A0E3JWK0"/>
<evidence type="ECO:0000313" key="30">
    <source>
        <dbReference type="Proteomes" id="UP000267993"/>
    </source>
</evidence>
<dbReference type="FunFam" id="3.40.228.10:FF:000002">
    <property type="entry name" value="Formate dehydrogenase subunit alpha"/>
    <property type="match status" value="1"/>
</dbReference>
<keyword evidence="8" id="KW-0677">Repeat</keyword>
<dbReference type="InterPro" id="IPR041924">
    <property type="entry name" value="Formate_Dh-H_N"/>
</dbReference>
<evidence type="ECO:0000313" key="17">
    <source>
        <dbReference type="EMBL" id="AKA73025.2"/>
    </source>
</evidence>
<evidence type="ECO:0000313" key="18">
    <source>
        <dbReference type="EMBL" id="AKA75723.2"/>
    </source>
</evidence>
<dbReference type="FunFam" id="2.40.40.20:FF:000005">
    <property type="entry name" value="Periplasmic nitrate reductase"/>
    <property type="match status" value="1"/>
</dbReference>
<dbReference type="Proteomes" id="UP000282269">
    <property type="component" value="Chromosome"/>
</dbReference>
<evidence type="ECO:0000256" key="4">
    <source>
        <dbReference type="ARBA" id="ARBA00022485"/>
    </source>
</evidence>
<evidence type="ECO:0000313" key="22">
    <source>
        <dbReference type="EMBL" id="AZF75397.1"/>
    </source>
</evidence>
<dbReference type="Pfam" id="PF00037">
    <property type="entry name" value="Fer4"/>
    <property type="match status" value="2"/>
</dbReference>
<dbReference type="PROSITE" id="PS00490">
    <property type="entry name" value="MOLYBDOPTERIN_PROK_2"/>
    <property type="match status" value="1"/>
</dbReference>
<dbReference type="InterPro" id="IPR006963">
    <property type="entry name" value="Mopterin_OxRdtase_4Fe-4S_dom"/>
</dbReference>
<dbReference type="Proteomes" id="UP000278715">
    <property type="component" value="Chromosome"/>
</dbReference>
<evidence type="ECO:0000256" key="11">
    <source>
        <dbReference type="ARBA" id="ARBA00023014"/>
    </source>
</evidence>
<keyword evidence="11" id="KW-0411">Iron-sulfur</keyword>
<dbReference type="Proteomes" id="UP000076770">
    <property type="component" value="Chromosome i"/>
</dbReference>
<evidence type="ECO:0000259" key="16">
    <source>
        <dbReference type="PROSITE" id="PS51839"/>
    </source>
</evidence>
<feature type="domain" description="4Fe-4S ferredoxin-type" evidence="14">
    <location>
        <begin position="182"/>
        <end position="210"/>
    </location>
</feature>
<dbReference type="EMBL" id="CP033239">
    <property type="protein sequence ID" value="AZF78006.1"/>
    <property type="molecule type" value="Genomic_DNA"/>
</dbReference>
<dbReference type="InterPro" id="IPR017896">
    <property type="entry name" value="4Fe4S_Fe-S-bd"/>
</dbReference>
<dbReference type="InterPro" id="IPR019574">
    <property type="entry name" value="NADH_UbQ_OxRdtase_Gsu_4Fe4S-bd"/>
</dbReference>
<dbReference type="Gene3D" id="3.40.228.10">
    <property type="entry name" value="Dimethylsulfoxide Reductase, domain 2"/>
    <property type="match status" value="1"/>
</dbReference>
<dbReference type="Pfam" id="PF13510">
    <property type="entry name" value="Fer2_4"/>
    <property type="match status" value="1"/>
</dbReference>
<name>A0A0E3JWK0_SACSO</name>
<dbReference type="PIRSF" id="PIRSF036643">
    <property type="entry name" value="FDH_alpha"/>
    <property type="match status" value="1"/>
</dbReference>
<dbReference type="FunFam" id="3.10.20.740:FF:000003">
    <property type="entry name" value="Formate dehydrogenase subunit alpha"/>
    <property type="match status" value="1"/>
</dbReference>
<dbReference type="EMBL" id="CP011056">
    <property type="protein sequence ID" value="AKA75723.2"/>
    <property type="molecule type" value="Genomic_DNA"/>
</dbReference>
<evidence type="ECO:0000256" key="9">
    <source>
        <dbReference type="ARBA" id="ARBA00023002"/>
    </source>
</evidence>
<dbReference type="SUPFAM" id="SSF53706">
    <property type="entry name" value="Formate dehydrogenase/DMSO reductase, domains 1-3"/>
    <property type="match status" value="1"/>
</dbReference>
<reference evidence="29" key="2">
    <citation type="submission" date="2016-04" db="EMBL/GenBank/DDBJ databases">
        <authorList>
            <person name="Shah S.A."/>
            <person name="Garrett R.A."/>
        </authorList>
    </citation>
    <scope>NUCLEOTIDE SEQUENCE [LARGE SCALE GENOMIC DNA]</scope>
    <source>
        <strain evidence="29">ATCC 35091 / DSM 1616 / JCM 8930 / NBRC 15331 / P1</strain>
    </source>
</reference>
<feature type="domain" description="2Fe-2S ferredoxin-type" evidence="13">
    <location>
        <begin position="4"/>
        <end position="80"/>
    </location>
</feature>
<dbReference type="InterPro" id="IPR006656">
    <property type="entry name" value="Mopterin_OxRdtase"/>
</dbReference>
<reference evidence="30 31" key="4">
    <citation type="journal article" date="2018" name="Proc. Natl. Acad. Sci. U.S.A.">
        <title>Nonmutational mechanism of inheritance in the Archaeon Sulfolobus solfataricus.</title>
        <authorList>
            <person name="Payne S."/>
            <person name="McCarthy S."/>
            <person name="Johnson T."/>
            <person name="North E."/>
            <person name="Blum P."/>
        </authorList>
    </citation>
    <scope>NUCLEOTIDE SEQUENCE [LARGE SCALE GENOMIC DNA]</scope>
    <source>
        <strain evidence="20 30">SARC-H</strain>
        <strain evidence="21 33">SARC-I</strain>
        <strain evidence="23 34">SARC-N</strain>
        <strain evidence="24 35">SARC-O</strain>
        <strain evidence="19 31">SULG</strain>
        <strain evidence="22 32">SULM</strain>
    </source>
</reference>
<dbReference type="Pfam" id="PF00384">
    <property type="entry name" value="Molybdopterin"/>
    <property type="match status" value="1"/>
</dbReference>
<dbReference type="GO" id="GO:0016020">
    <property type="term" value="C:membrane"/>
    <property type="evidence" value="ECO:0007669"/>
    <property type="project" value="TreeGrafter"/>
</dbReference>
<evidence type="ECO:0000259" key="14">
    <source>
        <dbReference type="PROSITE" id="PS51379"/>
    </source>
</evidence>
<evidence type="ECO:0000259" key="13">
    <source>
        <dbReference type="PROSITE" id="PS51085"/>
    </source>
</evidence>
<dbReference type="Gene3D" id="3.30.70.20">
    <property type="match status" value="1"/>
</dbReference>
<dbReference type="Pfam" id="PF10588">
    <property type="entry name" value="NADH-G_4Fe-4S_3"/>
    <property type="match status" value="1"/>
</dbReference>
<comment type="cofactor">
    <cofactor evidence="1">
        <name>Mo-bis(molybdopterin guanine dinucleotide)</name>
        <dbReference type="ChEBI" id="CHEBI:60539"/>
    </cofactor>
</comment>
<dbReference type="GeneID" id="38467265"/>
<dbReference type="Pfam" id="PF04879">
    <property type="entry name" value="Molybdop_Fe4S4"/>
    <property type="match status" value="1"/>
</dbReference>
<dbReference type="InterPro" id="IPR017900">
    <property type="entry name" value="4Fe4S_Fe_S_CS"/>
</dbReference>
<dbReference type="OMA" id="NLAWCHP"/>
<dbReference type="EMBL" id="CP033236">
    <property type="protein sequence ID" value="AZF70153.1"/>
    <property type="molecule type" value="Genomic_DNA"/>
</dbReference>
<comment type="cofactor">
    <cofactor evidence="12">
        <name>[2Fe-2S] cluster</name>
        <dbReference type="ChEBI" id="CHEBI:190135"/>
    </cofactor>
</comment>
<dbReference type="GO" id="GO:0046872">
    <property type="term" value="F:metal ion binding"/>
    <property type="evidence" value="ECO:0007669"/>
    <property type="project" value="UniProtKB-KW"/>
</dbReference>
<dbReference type="GeneID" id="1452853"/>
<evidence type="ECO:0000313" key="24">
    <source>
        <dbReference type="EMBL" id="AZF80610.1"/>
    </source>
</evidence>
<dbReference type="Gene3D" id="2.40.40.20">
    <property type="match status" value="1"/>
</dbReference>
<reference evidence="25 36" key="6">
    <citation type="journal article" date="2020" name="Nat. Commun.">
        <title>The structures of two archaeal type IV pili illuminate evolutionary relationships.</title>
        <authorList>
            <person name="Wang F."/>
            <person name="Baquero D.P."/>
            <person name="Su Z."/>
            <person name="Beltran L.C."/>
            <person name="Prangishvili D."/>
            <person name="Krupovic M."/>
            <person name="Egelman E.H."/>
        </authorList>
    </citation>
    <scope>NUCLEOTIDE SEQUENCE [LARGE SCALE GENOMIC DNA]</scope>
    <source>
        <strain evidence="25 36">POZ149</strain>
    </source>
</reference>
<keyword evidence="6" id="KW-0001">2Fe-2S</keyword>
<reference evidence="26" key="3">
    <citation type="submission" date="2016-04" db="EMBL/GenBank/DDBJ databases">
        <authorList>
            <person name="Evans L.H."/>
            <person name="Alamgir A."/>
            <person name="Owens N."/>
            <person name="Weber N.D."/>
            <person name="Virtaneva K."/>
            <person name="Barbian K."/>
            <person name="Babar A."/>
            <person name="Rosenke K."/>
        </authorList>
    </citation>
    <scope>NUCLEOTIDE SEQUENCE</scope>
    <source>
        <strain evidence="26">P1</strain>
    </source>
</reference>
<dbReference type="Gene3D" id="2.20.25.90">
    <property type="entry name" value="ADC-like domains"/>
    <property type="match status" value="1"/>
</dbReference>
<dbReference type="Gene3D" id="3.10.20.740">
    <property type="match status" value="1"/>
</dbReference>
<evidence type="ECO:0000256" key="5">
    <source>
        <dbReference type="ARBA" id="ARBA00022505"/>
    </source>
</evidence>
<dbReference type="Proteomes" id="UP000594632">
    <property type="component" value="Chromosome"/>
</dbReference>
<keyword evidence="4" id="KW-0004">4Fe-4S</keyword>
<evidence type="ECO:0000256" key="12">
    <source>
        <dbReference type="ARBA" id="ARBA00034078"/>
    </source>
</evidence>
<dbReference type="InterPro" id="IPR036010">
    <property type="entry name" value="2Fe-2S_ferredoxin-like_sf"/>
</dbReference>
<dbReference type="KEGG" id="ssof:SULC_0631"/>
<gene>
    <name evidence="25" type="primary">fdhF</name>
    <name evidence="25" type="ORF">HFC64_09525</name>
    <name evidence="26" type="ORF">SSOP1_2921</name>
    <name evidence="17" type="ORF">SULB_0633</name>
    <name evidence="18" type="ORF">SULC_0631</name>
    <name evidence="19" type="ORF">SULG_03230</name>
    <name evidence="20" type="ORF">SULH_03230</name>
    <name evidence="21" type="ORF">SULI_03230</name>
    <name evidence="22" type="ORF">SULM_03230</name>
    <name evidence="23" type="ORF">SULN_03230</name>
    <name evidence="24" type="ORF">SULO_03240</name>
</gene>
<evidence type="ECO:0000256" key="3">
    <source>
        <dbReference type="ARBA" id="ARBA00007023"/>
    </source>
</evidence>
<dbReference type="EMBL" id="CP050869">
    <property type="protein sequence ID" value="QPG50028.1"/>
    <property type="molecule type" value="Genomic_DNA"/>
</dbReference>
<reference evidence="18" key="5">
    <citation type="submission" date="2018-10" db="EMBL/GenBank/DDBJ databases">
        <authorList>
            <person name="McCarthy S."/>
            <person name="Gradnigo J."/>
            <person name="Johnson T."/>
            <person name="Payne S."/>
            <person name="Lipzen A."/>
            <person name="Schackwitz W."/>
            <person name="Martin J."/>
            <person name="Moriyama E."/>
            <person name="Blum P."/>
        </authorList>
    </citation>
    <scope>NUCLEOTIDE SEQUENCE</scope>
    <source>
        <strain evidence="17">SARC-B</strain>
        <strain evidence="18">SARC-C</strain>
    </source>
</reference>
<dbReference type="FunFam" id="3.30.70.20:FF:000032">
    <property type="entry name" value="Formate dehydrogenase, alpha subunit"/>
    <property type="match status" value="1"/>
</dbReference>
<dbReference type="CDD" id="cd02753">
    <property type="entry name" value="MopB_Formate-Dh-H"/>
    <property type="match status" value="1"/>
</dbReference>
<dbReference type="SUPFAM" id="SSF50692">
    <property type="entry name" value="ADC-like"/>
    <property type="match status" value="1"/>
</dbReference>
<feature type="domain" description="4Fe-4S His(Cys)3-ligated-type" evidence="16">
    <location>
        <begin position="80"/>
        <end position="120"/>
    </location>
</feature>
<evidence type="ECO:0000313" key="27">
    <source>
        <dbReference type="Proteomes" id="UP000033057"/>
    </source>
</evidence>
<evidence type="ECO:0000313" key="33">
    <source>
        <dbReference type="Proteomes" id="UP000275843"/>
    </source>
</evidence>
<dbReference type="Gene3D" id="3.40.50.740">
    <property type="match status" value="1"/>
</dbReference>
<dbReference type="GO" id="GO:0022904">
    <property type="term" value="P:respiratory electron transport chain"/>
    <property type="evidence" value="ECO:0007669"/>
    <property type="project" value="TreeGrafter"/>
</dbReference>
<dbReference type="RefSeq" id="WP_009989018.1">
    <property type="nucleotide sequence ID" value="NZ_CP011055.2"/>
</dbReference>
<evidence type="ECO:0000313" key="26">
    <source>
        <dbReference type="EMBL" id="SAI86475.1"/>
    </source>
</evidence>
<dbReference type="Proteomes" id="UP000273194">
    <property type="component" value="Chromosome"/>
</dbReference>
<dbReference type="InterPro" id="IPR006478">
    <property type="entry name" value="Formate_DH_asu"/>
</dbReference>
<evidence type="ECO:0000313" key="29">
    <source>
        <dbReference type="Proteomes" id="UP000076770"/>
    </source>
</evidence>
<dbReference type="GO" id="GO:0015942">
    <property type="term" value="P:formate metabolic process"/>
    <property type="evidence" value="ECO:0007669"/>
    <property type="project" value="InterPro"/>
</dbReference>
<dbReference type="InterPro" id="IPR006657">
    <property type="entry name" value="MoPterin_dinucl-bd_dom"/>
</dbReference>
<dbReference type="GO" id="GO:0051539">
    <property type="term" value="F:4 iron, 4 sulfur cluster binding"/>
    <property type="evidence" value="ECO:0007669"/>
    <property type="project" value="UniProtKB-KW"/>
</dbReference>
<evidence type="ECO:0000256" key="10">
    <source>
        <dbReference type="ARBA" id="ARBA00023004"/>
    </source>
</evidence>
<dbReference type="OrthoDB" id="23466at2157"/>
<dbReference type="KEGG" id="ssol:SULB_0633"/>
<dbReference type="EMBL" id="CP011055">
    <property type="protein sequence ID" value="AKA73025.2"/>
    <property type="molecule type" value="Genomic_DNA"/>
</dbReference>
<dbReference type="EMBL" id="CP033235">
    <property type="protein sequence ID" value="AZF67533.1"/>
    <property type="molecule type" value="Genomic_DNA"/>
</dbReference>
<dbReference type="PROSITE" id="PS51669">
    <property type="entry name" value="4FE4S_MOW_BIS_MGD"/>
    <property type="match status" value="1"/>
</dbReference>
<protein>
    <submittedName>
        <fullName evidence="18">Formate dehydrogenase subunit alpha</fullName>
    </submittedName>
    <submittedName>
        <fullName evidence="26">Oxidoreductase</fullName>
    </submittedName>
</protein>